<dbReference type="InterPro" id="IPR033195">
    <property type="entry name" value="AmidinoTrfase"/>
</dbReference>
<dbReference type="OrthoDB" id="258252at2"/>
<proteinExistence type="inferred from homology"/>
<evidence type="ECO:0000256" key="2">
    <source>
        <dbReference type="ARBA" id="ARBA00022679"/>
    </source>
</evidence>
<dbReference type="GO" id="GO:0015068">
    <property type="term" value="F:glycine amidinotransferase activity"/>
    <property type="evidence" value="ECO:0007669"/>
    <property type="project" value="TreeGrafter"/>
</dbReference>
<organism evidence="4 5">
    <name type="scientific">Micromonospora inaquosa</name>
    <dbReference type="NCBI Taxonomy" id="2203716"/>
    <lineage>
        <taxon>Bacteria</taxon>
        <taxon>Bacillati</taxon>
        <taxon>Actinomycetota</taxon>
        <taxon>Actinomycetes</taxon>
        <taxon>Micromonosporales</taxon>
        <taxon>Micromonosporaceae</taxon>
        <taxon>Micromonospora</taxon>
    </lineage>
</organism>
<keyword evidence="5" id="KW-1185">Reference proteome</keyword>
<evidence type="ECO:0000313" key="5">
    <source>
        <dbReference type="Proteomes" id="UP000282312"/>
    </source>
</evidence>
<dbReference type="AlphaFoldDB" id="A0A3N9WQ98"/>
<reference evidence="4 5" key="1">
    <citation type="submission" date="2018-05" db="EMBL/GenBank/DDBJ databases">
        <title>Micromonospora from Atacama Desert.</title>
        <authorList>
            <person name="Carro L."/>
            <person name="Goodfellow M."/>
            <person name="Klenk H.-P."/>
        </authorList>
    </citation>
    <scope>NUCLEOTIDE SEQUENCE [LARGE SCALE GENOMIC DNA]</scope>
    <source>
        <strain evidence="4 5">LB39</strain>
    </source>
</reference>
<dbReference type="Proteomes" id="UP000282312">
    <property type="component" value="Unassembled WGS sequence"/>
</dbReference>
<dbReference type="SUPFAM" id="SSF55909">
    <property type="entry name" value="Pentein"/>
    <property type="match status" value="1"/>
</dbReference>
<keyword evidence="2 4" id="KW-0808">Transferase</keyword>
<feature type="active site" description="Amidino-cysteine intermediate" evidence="3">
    <location>
        <position position="329"/>
    </location>
</feature>
<evidence type="ECO:0000256" key="3">
    <source>
        <dbReference type="PIRSR" id="PIRSR633195-1"/>
    </source>
</evidence>
<name>A0A3N9WQ98_9ACTN</name>
<evidence type="ECO:0000313" key="4">
    <source>
        <dbReference type="EMBL" id="RQX03018.1"/>
    </source>
</evidence>
<feature type="active site" evidence="3">
    <location>
        <position position="178"/>
    </location>
</feature>
<gene>
    <name evidence="4" type="ORF">DLJ59_13760</name>
</gene>
<dbReference type="PANTHER" id="PTHR10488:SF1">
    <property type="entry name" value="GLYCINE AMIDINOTRANSFERASE, MITOCHONDRIAL"/>
    <property type="match status" value="1"/>
</dbReference>
<comment type="caution">
    <text evidence="4">The sequence shown here is derived from an EMBL/GenBank/DDBJ whole genome shotgun (WGS) entry which is preliminary data.</text>
</comment>
<dbReference type="RefSeq" id="WP_124772894.1">
    <property type="nucleotide sequence ID" value="NZ_JBEZFR010000013.1"/>
</dbReference>
<dbReference type="EMBL" id="QGSZ01000198">
    <property type="protein sequence ID" value="RQX03018.1"/>
    <property type="molecule type" value="Genomic_DNA"/>
</dbReference>
<sequence>MTRTVWSVNDWDPLEEVILGSAAGLTPPPVDVSLRHFFEPPADAKDERIDAGTLQRVVDETEEDFALLTETLTSAGVRVRRPDATAVGRRYATPEWESVAMHALMPRDCLLVIGDRIIEAPMPMRARYFETAPFRRLLREYFDAGASWFSAPKPLLPDETYVYEPGASVVAEHEPLFDAANMLRCGTDIFFNVSNTGNRRGAAWLRRQLGSDFRVHEISICSDHVGTTLHILRPGLLLANSERLTADQIPAPLRSWKTIWVDTPENDGYAFDWPRASVWVGMNILALGPDTVVVPANQTRVIKQLENAGITAVPTSFRHGRTFGGGLHCCSLDVRRRGELETYL</sequence>
<dbReference type="GO" id="GO:0006601">
    <property type="term" value="P:creatine biosynthetic process"/>
    <property type="evidence" value="ECO:0007669"/>
    <property type="project" value="TreeGrafter"/>
</dbReference>
<accession>A0A3N9WQ98</accession>
<protein>
    <submittedName>
        <fullName evidence="4">Inosamine-phosphate amidinotransferase 1</fullName>
    </submittedName>
</protein>
<dbReference type="Gene3D" id="3.75.10.10">
    <property type="entry name" value="L-arginine/glycine Amidinotransferase, Chain A"/>
    <property type="match status" value="1"/>
</dbReference>
<feature type="active site" evidence="3">
    <location>
        <position position="224"/>
    </location>
</feature>
<comment type="similarity">
    <text evidence="1">Belongs to the amidinotransferase family.</text>
</comment>
<evidence type="ECO:0000256" key="1">
    <source>
        <dbReference type="ARBA" id="ARBA00006943"/>
    </source>
</evidence>
<dbReference type="PANTHER" id="PTHR10488">
    <property type="entry name" value="GLYCINE AMIDINOTRANSFERASE, MITOCHONDRIAL"/>
    <property type="match status" value="1"/>
</dbReference>